<dbReference type="Proteomes" id="UP000800040">
    <property type="component" value="Unassembled WGS sequence"/>
</dbReference>
<sequence length="63" mass="7362">MIIVVAHTASFTALIIFSKGIPRPEYTMYSNSLVLRRRSIIAMMILLIFTLCERRRRNGRLSY</sequence>
<keyword evidence="1" id="KW-0812">Transmembrane</keyword>
<gene>
    <name evidence="2" type="ORF">BDW02DRAFT_93018</name>
</gene>
<dbReference type="EMBL" id="ML975390">
    <property type="protein sequence ID" value="KAF1830594.1"/>
    <property type="molecule type" value="Genomic_DNA"/>
</dbReference>
<name>A0A6A5K834_9PLEO</name>
<keyword evidence="3" id="KW-1185">Reference proteome</keyword>
<protein>
    <submittedName>
        <fullName evidence="2">Uncharacterized protein</fullName>
    </submittedName>
</protein>
<accession>A0A6A5K834</accession>
<evidence type="ECO:0000313" key="2">
    <source>
        <dbReference type="EMBL" id="KAF1830594.1"/>
    </source>
</evidence>
<feature type="transmembrane region" description="Helical" evidence="1">
    <location>
        <begin position="34"/>
        <end position="52"/>
    </location>
</feature>
<keyword evidence="1" id="KW-0472">Membrane</keyword>
<keyword evidence="1" id="KW-1133">Transmembrane helix</keyword>
<evidence type="ECO:0000256" key="1">
    <source>
        <dbReference type="SAM" id="Phobius"/>
    </source>
</evidence>
<organism evidence="2 3">
    <name type="scientific">Decorospora gaudefroyi</name>
    <dbReference type="NCBI Taxonomy" id="184978"/>
    <lineage>
        <taxon>Eukaryota</taxon>
        <taxon>Fungi</taxon>
        <taxon>Dikarya</taxon>
        <taxon>Ascomycota</taxon>
        <taxon>Pezizomycotina</taxon>
        <taxon>Dothideomycetes</taxon>
        <taxon>Pleosporomycetidae</taxon>
        <taxon>Pleosporales</taxon>
        <taxon>Pleosporineae</taxon>
        <taxon>Pleosporaceae</taxon>
        <taxon>Decorospora</taxon>
    </lineage>
</organism>
<dbReference type="AlphaFoldDB" id="A0A6A5K834"/>
<reference evidence="2" key="1">
    <citation type="submission" date="2020-01" db="EMBL/GenBank/DDBJ databases">
        <authorList>
            <consortium name="DOE Joint Genome Institute"/>
            <person name="Haridas S."/>
            <person name="Albert R."/>
            <person name="Binder M."/>
            <person name="Bloem J."/>
            <person name="Labutti K."/>
            <person name="Salamov A."/>
            <person name="Andreopoulos B."/>
            <person name="Baker S.E."/>
            <person name="Barry K."/>
            <person name="Bills G."/>
            <person name="Bluhm B.H."/>
            <person name="Cannon C."/>
            <person name="Castanera R."/>
            <person name="Culley D.E."/>
            <person name="Daum C."/>
            <person name="Ezra D."/>
            <person name="Gonzalez J.B."/>
            <person name="Henrissat B."/>
            <person name="Kuo A."/>
            <person name="Liang C."/>
            <person name="Lipzen A."/>
            <person name="Lutzoni F."/>
            <person name="Magnuson J."/>
            <person name="Mondo S."/>
            <person name="Nolan M."/>
            <person name="Ohm R."/>
            <person name="Pangilinan J."/>
            <person name="Park H.-J."/>
            <person name="Ramirez L."/>
            <person name="Alfaro M."/>
            <person name="Sun H."/>
            <person name="Tritt A."/>
            <person name="Yoshinaga Y."/>
            <person name="Zwiers L.-H."/>
            <person name="Turgeon B.G."/>
            <person name="Goodwin S.B."/>
            <person name="Spatafora J.W."/>
            <person name="Crous P.W."/>
            <person name="Grigoriev I.V."/>
        </authorList>
    </citation>
    <scope>NUCLEOTIDE SEQUENCE</scope>
    <source>
        <strain evidence="2">P77</strain>
    </source>
</reference>
<proteinExistence type="predicted"/>
<evidence type="ECO:0000313" key="3">
    <source>
        <dbReference type="Proteomes" id="UP000800040"/>
    </source>
</evidence>